<name>A0A150FVJ4_GONPE</name>
<feature type="compositionally biased region" description="Low complexity" evidence="1">
    <location>
        <begin position="30"/>
        <end position="39"/>
    </location>
</feature>
<dbReference type="Proteomes" id="UP000075714">
    <property type="component" value="Unassembled WGS sequence"/>
</dbReference>
<accession>A0A150FVJ4</accession>
<protein>
    <submittedName>
        <fullName evidence="2">Uncharacterized protein</fullName>
    </submittedName>
</protein>
<gene>
    <name evidence="2" type="ORF">GPECTOR_344g89</name>
</gene>
<feature type="region of interest" description="Disordered" evidence="1">
    <location>
        <begin position="1"/>
        <end position="46"/>
    </location>
</feature>
<dbReference type="OrthoDB" id="556207at2759"/>
<feature type="compositionally biased region" description="Low complexity" evidence="1">
    <location>
        <begin position="9"/>
        <end position="19"/>
    </location>
</feature>
<evidence type="ECO:0000313" key="3">
    <source>
        <dbReference type="Proteomes" id="UP000075714"/>
    </source>
</evidence>
<comment type="caution">
    <text evidence="2">The sequence shown here is derived from an EMBL/GenBank/DDBJ whole genome shotgun (WGS) entry which is preliminary data.</text>
</comment>
<keyword evidence="3" id="KW-1185">Reference proteome</keyword>
<dbReference type="EMBL" id="LSYV01000342">
    <property type="protein sequence ID" value="KXZ41643.1"/>
    <property type="molecule type" value="Genomic_DNA"/>
</dbReference>
<organism evidence="2 3">
    <name type="scientific">Gonium pectorale</name>
    <name type="common">Green alga</name>
    <dbReference type="NCBI Taxonomy" id="33097"/>
    <lineage>
        <taxon>Eukaryota</taxon>
        <taxon>Viridiplantae</taxon>
        <taxon>Chlorophyta</taxon>
        <taxon>core chlorophytes</taxon>
        <taxon>Chlorophyceae</taxon>
        <taxon>CS clade</taxon>
        <taxon>Chlamydomonadales</taxon>
        <taxon>Volvocaceae</taxon>
        <taxon>Gonium</taxon>
    </lineage>
</organism>
<proteinExistence type="predicted"/>
<evidence type="ECO:0000313" key="2">
    <source>
        <dbReference type="EMBL" id="KXZ41643.1"/>
    </source>
</evidence>
<evidence type="ECO:0000256" key="1">
    <source>
        <dbReference type="SAM" id="MobiDB-lite"/>
    </source>
</evidence>
<sequence>MSGYAQGGAAAVTTPAPATKWQADHAKRPGQQQAAQQQQGAGGGAAAAATTGGELAVQHRAANGVVYFVYGDPQGPFTSIRTLSPERKQRLLATNRIYFGADPHMFYYTDGSIGLAANSSSSMLGHPQSLRDHSATINIITDEMVDIHGLPVRPTSRQLATGAVKVAGTHELVHELLSVCLLLGSRHSVRVPMTPTLVVPKTHLFDFLNSNPQMHAVADFIMTYPSPQLHFRPNVLEHPDLLVTIPMRNAPHPPPRPSHSKHFEKPAFDVLPKGVTVHGCPIHGENTHLLHVQCEVIREPWCSSSGVVAI</sequence>
<reference evidence="3" key="1">
    <citation type="journal article" date="2016" name="Nat. Commun.">
        <title>The Gonium pectorale genome demonstrates co-option of cell cycle regulation during the evolution of multicellularity.</title>
        <authorList>
            <person name="Hanschen E.R."/>
            <person name="Marriage T.N."/>
            <person name="Ferris P.J."/>
            <person name="Hamaji T."/>
            <person name="Toyoda A."/>
            <person name="Fujiyama A."/>
            <person name="Neme R."/>
            <person name="Noguchi H."/>
            <person name="Minakuchi Y."/>
            <person name="Suzuki M."/>
            <person name="Kawai-Toyooka H."/>
            <person name="Smith D.R."/>
            <person name="Sparks H."/>
            <person name="Anderson J."/>
            <person name="Bakaric R."/>
            <person name="Luria V."/>
            <person name="Karger A."/>
            <person name="Kirschner M.W."/>
            <person name="Durand P.M."/>
            <person name="Michod R.E."/>
            <person name="Nozaki H."/>
            <person name="Olson B.J."/>
        </authorList>
    </citation>
    <scope>NUCLEOTIDE SEQUENCE [LARGE SCALE GENOMIC DNA]</scope>
    <source>
        <strain evidence="3">NIES-2863</strain>
    </source>
</reference>
<dbReference type="AlphaFoldDB" id="A0A150FVJ4"/>